<name>A0A1H6I7V3_9EURY</name>
<proteinExistence type="predicted"/>
<evidence type="ECO:0000256" key="3">
    <source>
        <dbReference type="ARBA" id="ARBA00023163"/>
    </source>
</evidence>
<dbReference type="PROSITE" id="PS51118">
    <property type="entry name" value="HTH_HXLR"/>
    <property type="match status" value="1"/>
</dbReference>
<gene>
    <name evidence="5" type="ORF">SAMN05192561_101952</name>
</gene>
<evidence type="ECO:0000259" key="4">
    <source>
        <dbReference type="PROSITE" id="PS51118"/>
    </source>
</evidence>
<dbReference type="Proteomes" id="UP000199215">
    <property type="component" value="Unassembled WGS sequence"/>
</dbReference>
<dbReference type="SUPFAM" id="SSF46785">
    <property type="entry name" value="Winged helix' DNA-binding domain"/>
    <property type="match status" value="1"/>
</dbReference>
<dbReference type="InterPro" id="IPR036390">
    <property type="entry name" value="WH_DNA-bd_sf"/>
</dbReference>
<dbReference type="Pfam" id="PF01638">
    <property type="entry name" value="HxlR"/>
    <property type="match status" value="1"/>
</dbReference>
<dbReference type="OrthoDB" id="10490at2157"/>
<sequence>MSDRTEQTDAIDKLEVWCAGEEWCPVTTTATLIGKKWHPVIVHRLLEHGPSGFNELKENVDGISSKVLSDSLDDLGEKQLVDREIISEKPVRVRYSLTDHGESLKPVIYAMRDWGLEHITESDDRNSSIV</sequence>
<feature type="domain" description="HTH hxlR-type" evidence="4">
    <location>
        <begin position="24"/>
        <end position="123"/>
    </location>
</feature>
<keyword evidence="2 5" id="KW-0238">DNA-binding</keyword>
<organism evidence="5 6">
    <name type="scientific">Halopenitus malekzadehii</name>
    <dbReference type="NCBI Taxonomy" id="1267564"/>
    <lineage>
        <taxon>Archaea</taxon>
        <taxon>Methanobacteriati</taxon>
        <taxon>Methanobacteriota</taxon>
        <taxon>Stenosarchaea group</taxon>
        <taxon>Halobacteria</taxon>
        <taxon>Halobacteriales</taxon>
        <taxon>Haloferacaceae</taxon>
        <taxon>Halopenitus</taxon>
    </lineage>
</organism>
<dbReference type="EMBL" id="FNWU01000001">
    <property type="protein sequence ID" value="SEH42813.1"/>
    <property type="molecule type" value="Genomic_DNA"/>
</dbReference>
<evidence type="ECO:0000256" key="1">
    <source>
        <dbReference type="ARBA" id="ARBA00023015"/>
    </source>
</evidence>
<keyword evidence="6" id="KW-1185">Reference proteome</keyword>
<evidence type="ECO:0000313" key="5">
    <source>
        <dbReference type="EMBL" id="SEH42813.1"/>
    </source>
</evidence>
<dbReference type="AlphaFoldDB" id="A0A1H6I7V3"/>
<dbReference type="Gene3D" id="1.10.10.10">
    <property type="entry name" value="Winged helix-like DNA-binding domain superfamily/Winged helix DNA-binding domain"/>
    <property type="match status" value="1"/>
</dbReference>
<dbReference type="InterPro" id="IPR036388">
    <property type="entry name" value="WH-like_DNA-bd_sf"/>
</dbReference>
<dbReference type="RefSeq" id="WP_092814952.1">
    <property type="nucleotide sequence ID" value="NZ_FNWU01000001.1"/>
</dbReference>
<keyword evidence="1" id="KW-0805">Transcription regulation</keyword>
<evidence type="ECO:0000256" key="2">
    <source>
        <dbReference type="ARBA" id="ARBA00023125"/>
    </source>
</evidence>
<reference evidence="5 6" key="1">
    <citation type="submission" date="2016-10" db="EMBL/GenBank/DDBJ databases">
        <authorList>
            <person name="de Groot N.N."/>
        </authorList>
    </citation>
    <scope>NUCLEOTIDE SEQUENCE [LARGE SCALE GENOMIC DNA]</scope>
    <source>
        <strain evidence="5 6">IBRC-M10418</strain>
    </source>
</reference>
<keyword evidence="3" id="KW-0804">Transcription</keyword>
<dbReference type="PANTHER" id="PTHR33204">
    <property type="entry name" value="TRANSCRIPTIONAL REGULATOR, MARR FAMILY"/>
    <property type="match status" value="1"/>
</dbReference>
<protein>
    <submittedName>
        <fullName evidence="5">DNA-binding transcriptional regulator, HxlR family</fullName>
    </submittedName>
</protein>
<dbReference type="STRING" id="1267564.SAMN05192561_101952"/>
<evidence type="ECO:0000313" key="6">
    <source>
        <dbReference type="Proteomes" id="UP000199215"/>
    </source>
</evidence>
<dbReference type="InterPro" id="IPR002577">
    <property type="entry name" value="HTH_HxlR"/>
</dbReference>
<accession>A0A1H6I7V3</accession>
<dbReference type="GO" id="GO:0003677">
    <property type="term" value="F:DNA binding"/>
    <property type="evidence" value="ECO:0007669"/>
    <property type="project" value="UniProtKB-KW"/>
</dbReference>
<dbReference type="PANTHER" id="PTHR33204:SF18">
    <property type="entry name" value="TRANSCRIPTIONAL REGULATORY PROTEIN"/>
    <property type="match status" value="1"/>
</dbReference>